<accession>A0A5C2RWD0</accession>
<dbReference type="EMBL" id="ML122294">
    <property type="protein sequence ID" value="RPD55631.1"/>
    <property type="molecule type" value="Genomic_DNA"/>
</dbReference>
<protein>
    <submittedName>
        <fullName evidence="1">Uncharacterized protein</fullName>
    </submittedName>
</protein>
<dbReference type="Proteomes" id="UP000313359">
    <property type="component" value="Unassembled WGS sequence"/>
</dbReference>
<evidence type="ECO:0000313" key="2">
    <source>
        <dbReference type="Proteomes" id="UP000313359"/>
    </source>
</evidence>
<proteinExistence type="predicted"/>
<sequence length="84" mass="9245">MCSPVRAHEGTCTPRLRLSLSASVAFASSGTFVQPCAAGARRGASGRRWWEQYSNYIGAFAGPSRQGVRARWRRRRGTAWKSSV</sequence>
<name>A0A5C2RWD0_9APHY</name>
<evidence type="ECO:0000313" key="1">
    <source>
        <dbReference type="EMBL" id="RPD55631.1"/>
    </source>
</evidence>
<reference evidence="1" key="1">
    <citation type="journal article" date="2018" name="Genome Biol. Evol.">
        <title>Genomics and development of Lentinus tigrinus, a white-rot wood-decaying mushroom with dimorphic fruiting bodies.</title>
        <authorList>
            <person name="Wu B."/>
            <person name="Xu Z."/>
            <person name="Knudson A."/>
            <person name="Carlson A."/>
            <person name="Chen N."/>
            <person name="Kovaka S."/>
            <person name="LaButti K."/>
            <person name="Lipzen A."/>
            <person name="Pennachio C."/>
            <person name="Riley R."/>
            <person name="Schakwitz W."/>
            <person name="Umezawa K."/>
            <person name="Ohm R.A."/>
            <person name="Grigoriev I.V."/>
            <person name="Nagy L.G."/>
            <person name="Gibbons J."/>
            <person name="Hibbett D."/>
        </authorList>
    </citation>
    <scope>NUCLEOTIDE SEQUENCE [LARGE SCALE GENOMIC DNA]</scope>
    <source>
        <strain evidence="1">ALCF2SS1-6</strain>
    </source>
</reference>
<gene>
    <name evidence="1" type="ORF">L227DRAFT_303316</name>
</gene>
<organism evidence="1 2">
    <name type="scientific">Lentinus tigrinus ALCF2SS1-6</name>
    <dbReference type="NCBI Taxonomy" id="1328759"/>
    <lineage>
        <taxon>Eukaryota</taxon>
        <taxon>Fungi</taxon>
        <taxon>Dikarya</taxon>
        <taxon>Basidiomycota</taxon>
        <taxon>Agaricomycotina</taxon>
        <taxon>Agaricomycetes</taxon>
        <taxon>Polyporales</taxon>
        <taxon>Polyporaceae</taxon>
        <taxon>Lentinus</taxon>
    </lineage>
</organism>
<keyword evidence="2" id="KW-1185">Reference proteome</keyword>
<dbReference type="AlphaFoldDB" id="A0A5C2RWD0"/>